<gene>
    <name evidence="3" type="ORF">PACILC2_02860</name>
</gene>
<feature type="transmembrane region" description="Helical" evidence="2">
    <location>
        <begin position="46"/>
        <end position="66"/>
    </location>
</feature>
<evidence type="ECO:0000256" key="1">
    <source>
        <dbReference type="SAM" id="MobiDB-lite"/>
    </source>
</evidence>
<name>A0ABQ4N0K0_9BACL</name>
<organism evidence="3 4">
    <name type="scientific">Paenibacillus cisolokensis</name>
    <dbReference type="NCBI Taxonomy" id="1658519"/>
    <lineage>
        <taxon>Bacteria</taxon>
        <taxon>Bacillati</taxon>
        <taxon>Bacillota</taxon>
        <taxon>Bacilli</taxon>
        <taxon>Bacillales</taxon>
        <taxon>Paenibacillaceae</taxon>
        <taxon>Paenibacillus</taxon>
    </lineage>
</organism>
<proteinExistence type="predicted"/>
<evidence type="ECO:0000313" key="3">
    <source>
        <dbReference type="EMBL" id="GIQ61718.1"/>
    </source>
</evidence>
<keyword evidence="2" id="KW-0472">Membrane</keyword>
<dbReference type="EMBL" id="BOVJ01000008">
    <property type="protein sequence ID" value="GIQ61718.1"/>
    <property type="molecule type" value="Genomic_DNA"/>
</dbReference>
<sequence length="82" mass="9411">MSRVEKFGTRKRRGTERMPSDGAWHEGGLPPRRTKHPSNKQQMAKWFYNTLFVLFLILVAGLIWWGGSLADSEPLPARTEGR</sequence>
<comment type="caution">
    <text evidence="3">The sequence shown here is derived from an EMBL/GenBank/DDBJ whole genome shotgun (WGS) entry which is preliminary data.</text>
</comment>
<dbReference type="RefSeq" id="WP_062492728.1">
    <property type="nucleotide sequence ID" value="NZ_BOVJ01000008.1"/>
</dbReference>
<reference evidence="3 4" key="1">
    <citation type="submission" date="2021-04" db="EMBL/GenBank/DDBJ databases">
        <title>Draft genome sequence of Paenibacillus cisolokensis, LC2-13A.</title>
        <authorList>
            <person name="Uke A."/>
            <person name="Chhe C."/>
            <person name="Baramee S."/>
            <person name="Kosugi A."/>
        </authorList>
    </citation>
    <scope>NUCLEOTIDE SEQUENCE [LARGE SCALE GENOMIC DNA]</scope>
    <source>
        <strain evidence="3 4">LC2-13A</strain>
    </source>
</reference>
<accession>A0ABQ4N0K0</accession>
<feature type="region of interest" description="Disordered" evidence="1">
    <location>
        <begin position="1"/>
        <end position="38"/>
    </location>
</feature>
<keyword evidence="2" id="KW-1133">Transmembrane helix</keyword>
<evidence type="ECO:0000256" key="2">
    <source>
        <dbReference type="SAM" id="Phobius"/>
    </source>
</evidence>
<dbReference type="Proteomes" id="UP000680304">
    <property type="component" value="Unassembled WGS sequence"/>
</dbReference>
<protein>
    <submittedName>
        <fullName evidence="3">Uncharacterized protein</fullName>
    </submittedName>
</protein>
<keyword evidence="2" id="KW-0812">Transmembrane</keyword>
<keyword evidence="4" id="KW-1185">Reference proteome</keyword>
<evidence type="ECO:0000313" key="4">
    <source>
        <dbReference type="Proteomes" id="UP000680304"/>
    </source>
</evidence>